<dbReference type="InterPro" id="IPR036520">
    <property type="entry name" value="UPF0759_sf"/>
</dbReference>
<evidence type="ECO:0000313" key="3">
    <source>
        <dbReference type="Proteomes" id="UP000067448"/>
    </source>
</evidence>
<dbReference type="PANTHER" id="PTHR30348">
    <property type="entry name" value="UNCHARACTERIZED PROTEIN YECE"/>
    <property type="match status" value="1"/>
</dbReference>
<evidence type="ECO:0000313" key="2">
    <source>
        <dbReference type="EMBL" id="GAQ64631.1"/>
    </source>
</evidence>
<accession>A0A100JS15</accession>
<dbReference type="Pfam" id="PF01904">
    <property type="entry name" value="DUF72"/>
    <property type="match status" value="1"/>
</dbReference>
<proteinExistence type="predicted"/>
<reference evidence="2 3" key="2">
    <citation type="journal article" date="2016" name="Genome Announc.">
        <title>Draft Genome Sequences of Streptomyces scabiei S58, Streptomyces turgidiscabies T45, and Streptomyces acidiscabies a10, the Pathogens of Potato Common Scab, Isolated in Japan.</title>
        <authorList>
            <person name="Tomihama T."/>
            <person name="Nishi Y."/>
            <person name="Sakai M."/>
            <person name="Ikenaga M."/>
            <person name="Okubo T."/>
            <person name="Ikeda S."/>
        </authorList>
    </citation>
    <scope>NUCLEOTIDE SEQUENCE [LARGE SCALE GENOMIC DNA]</scope>
    <source>
        <strain evidence="2 3">S58</strain>
    </source>
</reference>
<dbReference type="Gene3D" id="3.20.20.410">
    <property type="entry name" value="Protein of unknown function UPF0759"/>
    <property type="match status" value="1"/>
</dbReference>
<dbReference type="RefSeq" id="WP_059082114.1">
    <property type="nucleotide sequence ID" value="NZ_BCMM01000024.1"/>
</dbReference>
<dbReference type="Proteomes" id="UP000067448">
    <property type="component" value="Unassembled WGS sequence"/>
</dbReference>
<dbReference type="InterPro" id="IPR002763">
    <property type="entry name" value="DUF72"/>
</dbReference>
<feature type="compositionally biased region" description="Basic and acidic residues" evidence="1">
    <location>
        <begin position="248"/>
        <end position="258"/>
    </location>
</feature>
<organism evidence="2 3">
    <name type="scientific">Streptomyces scabiei</name>
    <dbReference type="NCBI Taxonomy" id="1930"/>
    <lineage>
        <taxon>Bacteria</taxon>
        <taxon>Bacillati</taxon>
        <taxon>Actinomycetota</taxon>
        <taxon>Actinomycetes</taxon>
        <taxon>Kitasatosporales</taxon>
        <taxon>Streptomycetaceae</taxon>
        <taxon>Streptomyces</taxon>
    </lineage>
</organism>
<dbReference type="EMBL" id="BCMM01000024">
    <property type="protein sequence ID" value="GAQ64631.1"/>
    <property type="molecule type" value="Genomic_DNA"/>
</dbReference>
<name>A0A100JS15_STRSC</name>
<reference evidence="3" key="3">
    <citation type="submission" date="2016-02" db="EMBL/GenBank/DDBJ databases">
        <title>Draft genome of pathogenic Streptomyces sp. in Japan.</title>
        <authorList>
            <person name="Tomihama T."/>
            <person name="Ikenaga M."/>
            <person name="Sakai M."/>
            <person name="Okubo T."/>
            <person name="Ikeda S."/>
        </authorList>
    </citation>
    <scope>NUCLEOTIDE SEQUENCE [LARGE SCALE GENOMIC DNA]</scope>
    <source>
        <strain evidence="3">S58</strain>
    </source>
</reference>
<comment type="caution">
    <text evidence="2">The sequence shown here is derived from an EMBL/GenBank/DDBJ whole genome shotgun (WGS) entry which is preliminary data.</text>
</comment>
<dbReference type="SUPFAM" id="SSF117396">
    <property type="entry name" value="TM1631-like"/>
    <property type="match status" value="1"/>
</dbReference>
<dbReference type="OrthoDB" id="9780310at2"/>
<evidence type="ECO:0008006" key="4">
    <source>
        <dbReference type="Google" id="ProtNLM"/>
    </source>
</evidence>
<reference evidence="3" key="1">
    <citation type="submission" date="2015-11" db="EMBL/GenBank/DDBJ databases">
        <authorList>
            <consortium name="Cross-ministerial Strategic Innovation Promotion Program (SIP) consortium"/>
            <person name="Tomihama T."/>
            <person name="Ikenaga M."/>
            <person name="Sakai M."/>
            <person name="Okubo T."/>
            <person name="Ikeda S."/>
        </authorList>
    </citation>
    <scope>NUCLEOTIDE SEQUENCE [LARGE SCALE GENOMIC DNA]</scope>
    <source>
        <strain evidence="3">S58</strain>
    </source>
</reference>
<evidence type="ECO:0000256" key="1">
    <source>
        <dbReference type="SAM" id="MobiDB-lite"/>
    </source>
</evidence>
<gene>
    <name evidence="2" type="ORF">SsS58_05034</name>
</gene>
<dbReference type="AlphaFoldDB" id="A0A100JS15"/>
<feature type="region of interest" description="Disordered" evidence="1">
    <location>
        <begin position="239"/>
        <end position="258"/>
    </location>
</feature>
<protein>
    <recommendedName>
        <fullName evidence="4">Histidine kinase</fullName>
    </recommendedName>
</protein>
<sequence>MTLFVGTSGWQYKDWRGALYPQDCPTRLWLEEYAARFATVEINNAFYRLPTRENFEAWRERVPEDFVVAVKASRYLTHVKRLRDPEEPVHRLMSHARGLGDRLGPVLLQLPPTLRADADLLSECLACFPSGTRVAVEPRHDSWWTPGIREVLESRGAALCWADTRSRPATPLWRTTDWCYLRLHQGRARPWPHYGRQALTTWAHHIADTWAADADSYVYFNNDPHAAAVRDATAFASAARGAGLRPTRTPEPRRTART</sequence>
<dbReference type="PANTHER" id="PTHR30348:SF4">
    <property type="entry name" value="DUF72 DOMAIN-CONTAINING PROTEIN"/>
    <property type="match status" value="1"/>
</dbReference>